<evidence type="ECO:0000313" key="1">
    <source>
        <dbReference type="EMBL" id="RHW17999.1"/>
    </source>
</evidence>
<dbReference type="SUPFAM" id="SSF56784">
    <property type="entry name" value="HAD-like"/>
    <property type="match status" value="1"/>
</dbReference>
<proteinExistence type="predicted"/>
<reference evidence="1 2" key="1">
    <citation type="submission" date="2018-08" db="EMBL/GenBank/DDBJ databases">
        <title>The multiple taxonomic identification of Sphingomonas gilva.</title>
        <authorList>
            <person name="Zhu D."/>
            <person name="Zheng S."/>
        </authorList>
    </citation>
    <scope>NUCLEOTIDE SEQUENCE [LARGE SCALE GENOMIC DNA]</scope>
    <source>
        <strain evidence="1 2">ZDH117</strain>
    </source>
</reference>
<dbReference type="AlphaFoldDB" id="A0A396RNP6"/>
<gene>
    <name evidence="1" type="ORF">D1610_05725</name>
</gene>
<dbReference type="PRINTS" id="PR00413">
    <property type="entry name" value="HADHALOGNASE"/>
</dbReference>
<dbReference type="Proteomes" id="UP000266693">
    <property type="component" value="Unassembled WGS sequence"/>
</dbReference>
<dbReference type="NCBIfam" id="TIGR01509">
    <property type="entry name" value="HAD-SF-IA-v3"/>
    <property type="match status" value="1"/>
</dbReference>
<dbReference type="SFLD" id="SFLDG01129">
    <property type="entry name" value="C1.5:_HAD__Beta-PGM__Phosphata"/>
    <property type="match status" value="1"/>
</dbReference>
<dbReference type="InterPro" id="IPR010237">
    <property type="entry name" value="Pyr-5-nucltdase"/>
</dbReference>
<organism evidence="1 2">
    <name type="scientific">Sphingomonas gilva</name>
    <dbReference type="NCBI Taxonomy" id="2305907"/>
    <lineage>
        <taxon>Bacteria</taxon>
        <taxon>Pseudomonadati</taxon>
        <taxon>Pseudomonadota</taxon>
        <taxon>Alphaproteobacteria</taxon>
        <taxon>Sphingomonadales</taxon>
        <taxon>Sphingomonadaceae</taxon>
        <taxon>Sphingomonas</taxon>
    </lineage>
</organism>
<dbReference type="Gene3D" id="1.10.150.450">
    <property type="match status" value="1"/>
</dbReference>
<keyword evidence="2" id="KW-1185">Reference proteome</keyword>
<protein>
    <submittedName>
        <fullName evidence="1">Pyrimidine 5'-nucleotidase</fullName>
    </submittedName>
</protein>
<dbReference type="EMBL" id="QWLV01000002">
    <property type="protein sequence ID" value="RHW17999.1"/>
    <property type="molecule type" value="Genomic_DNA"/>
</dbReference>
<dbReference type="InterPro" id="IPR036412">
    <property type="entry name" value="HAD-like_sf"/>
</dbReference>
<dbReference type="InterPro" id="IPR006439">
    <property type="entry name" value="HAD-SF_hydro_IA"/>
</dbReference>
<accession>A0A396RNP6</accession>
<name>A0A396RNP6_9SPHN</name>
<dbReference type="NCBIfam" id="TIGR01993">
    <property type="entry name" value="Pyr-5-nucltdase"/>
    <property type="match status" value="1"/>
</dbReference>
<dbReference type="PANTHER" id="PTHR12725">
    <property type="entry name" value="HALOACID DEHALOGENASE-LIKE HYDROLASE"/>
    <property type="match status" value="1"/>
</dbReference>
<dbReference type="PANTHER" id="PTHR12725:SF117">
    <property type="entry name" value="HALOACID DEHALOGENASE-LIKE HYDROLASE"/>
    <property type="match status" value="1"/>
</dbReference>
<dbReference type="RefSeq" id="WP_118863190.1">
    <property type="nucleotide sequence ID" value="NZ_QWLV01000002.1"/>
</dbReference>
<evidence type="ECO:0000313" key="2">
    <source>
        <dbReference type="Proteomes" id="UP000266693"/>
    </source>
</evidence>
<dbReference type="Gene3D" id="3.40.50.1000">
    <property type="entry name" value="HAD superfamily/HAD-like"/>
    <property type="match status" value="1"/>
</dbReference>
<comment type="caution">
    <text evidence="1">The sequence shown here is derived from an EMBL/GenBank/DDBJ whole genome shotgun (WGS) entry which is preliminary data.</text>
</comment>
<dbReference type="SFLD" id="SFLDG01132">
    <property type="entry name" value="C1.5.3:_5'-Nucleotidase_Like"/>
    <property type="match status" value="1"/>
</dbReference>
<dbReference type="InterPro" id="IPR023214">
    <property type="entry name" value="HAD_sf"/>
</dbReference>
<dbReference type="SFLD" id="SFLDS00003">
    <property type="entry name" value="Haloacid_Dehalogenase"/>
    <property type="match status" value="1"/>
</dbReference>
<dbReference type="OrthoDB" id="9803141at2"/>
<sequence>MLAQLPHVRNWIFDLDNTLYPAASGLFALIDERMGAFVQRLLGCDAEEAYRVQKALFVSHGTTLSGLMETHDVDPREFLEYVHDIALDALTGDPALADTIARLPGRKLIFTNGSDGHARRVLDRLGLGGCFEAVHDIQACAYVPKPDARAYRSLCDRFGIDPAESLFADDMPRNLAPAKAIGMTTLWIDNGSEDAGVGPCDSFIDHRTTDLGQWLNELMGEPA</sequence>
<dbReference type="Pfam" id="PF00702">
    <property type="entry name" value="Hydrolase"/>
    <property type="match status" value="1"/>
</dbReference>